<dbReference type="CDD" id="cd06558">
    <property type="entry name" value="crotonase-like"/>
    <property type="match status" value="1"/>
</dbReference>
<keyword evidence="6" id="KW-1185">Reference proteome</keyword>
<accession>A0ABS4DU01</accession>
<dbReference type="InterPro" id="IPR045004">
    <property type="entry name" value="ECH_dom"/>
</dbReference>
<feature type="domain" description="Enoyl-CoA hydratase/isomerase" evidence="4">
    <location>
        <begin position="16"/>
        <end position="342"/>
    </location>
</feature>
<evidence type="ECO:0000313" key="5">
    <source>
        <dbReference type="EMBL" id="MBP1849094.1"/>
    </source>
</evidence>
<reference evidence="5 6" key="1">
    <citation type="submission" date="2021-03" db="EMBL/GenBank/DDBJ databases">
        <title>Genomic Encyclopedia of Type Strains, Phase IV (KMG-IV): sequencing the most valuable type-strain genomes for metagenomic binning, comparative biology and taxonomic classification.</title>
        <authorList>
            <person name="Goeker M."/>
        </authorList>
    </citation>
    <scope>NUCLEOTIDE SEQUENCE [LARGE SCALE GENOMIC DNA]</scope>
    <source>
        <strain evidence="5 6">DSM 21600</strain>
    </source>
</reference>
<comment type="caution">
    <text evidence="5">The sequence shown here is derived from an EMBL/GenBank/DDBJ whole genome shotgun (WGS) entry which is preliminary data.</text>
</comment>
<gene>
    <name evidence="5" type="ORF">J2Z17_000511</name>
</gene>
<proteinExistence type="predicted"/>
<evidence type="ECO:0000256" key="3">
    <source>
        <dbReference type="ARBA" id="ARBA00022801"/>
    </source>
</evidence>
<dbReference type="SUPFAM" id="SSF52096">
    <property type="entry name" value="ClpP/crotonase"/>
    <property type="match status" value="1"/>
</dbReference>
<dbReference type="Gene3D" id="3.90.226.10">
    <property type="entry name" value="2-enoyl-CoA Hydratase, Chain A, domain 1"/>
    <property type="match status" value="1"/>
</dbReference>
<dbReference type="EC" id="3.1.2.4" evidence="2"/>
<dbReference type="GO" id="GO:0004300">
    <property type="term" value="F:enoyl-CoA hydratase activity"/>
    <property type="evidence" value="ECO:0007669"/>
    <property type="project" value="UniProtKB-EC"/>
</dbReference>
<dbReference type="PANTHER" id="PTHR43176">
    <property type="entry name" value="3-HYDROXYISOBUTYRYL-COA HYDROLASE-RELATED"/>
    <property type="match status" value="1"/>
</dbReference>
<dbReference type="EMBL" id="JAGGJU010000001">
    <property type="protein sequence ID" value="MBP1849094.1"/>
    <property type="molecule type" value="Genomic_DNA"/>
</dbReference>
<evidence type="ECO:0000313" key="6">
    <source>
        <dbReference type="Proteomes" id="UP000759443"/>
    </source>
</evidence>
<dbReference type="Pfam" id="PF16113">
    <property type="entry name" value="ECH_2"/>
    <property type="match status" value="1"/>
</dbReference>
<dbReference type="Proteomes" id="UP000759443">
    <property type="component" value="Unassembled WGS sequence"/>
</dbReference>
<evidence type="ECO:0000256" key="2">
    <source>
        <dbReference type="ARBA" id="ARBA00011915"/>
    </source>
</evidence>
<organism evidence="5 6">
    <name type="scientific">Rhizobium halophytocola</name>
    <dbReference type="NCBI Taxonomy" id="735519"/>
    <lineage>
        <taxon>Bacteria</taxon>
        <taxon>Pseudomonadati</taxon>
        <taxon>Pseudomonadota</taxon>
        <taxon>Alphaproteobacteria</taxon>
        <taxon>Hyphomicrobiales</taxon>
        <taxon>Rhizobiaceae</taxon>
        <taxon>Rhizobium/Agrobacterium group</taxon>
        <taxon>Rhizobium</taxon>
    </lineage>
</organism>
<dbReference type="RefSeq" id="WP_209941913.1">
    <property type="nucleotide sequence ID" value="NZ_JAGGJU010000001.1"/>
</dbReference>
<name>A0ABS4DU01_9HYPH</name>
<dbReference type="InterPro" id="IPR029045">
    <property type="entry name" value="ClpP/crotonase-like_dom_sf"/>
</dbReference>
<dbReference type="PANTHER" id="PTHR43176:SF3">
    <property type="entry name" value="3-HYDROXYISOBUTYRYL-COA HYDROLASE, MITOCHONDRIAL"/>
    <property type="match status" value="1"/>
</dbReference>
<sequence>MSNEPQLLVDRDGALGVISLNRPEALNSLNRAMVGAMQGALDRFEADPAIAAVLVKGAGERGLCAGGDIRMVHKSGRAGDGQGLAFWREEYRMNVHIARYSKPYIAFMDGIVMGGGVGISAHGSHRIVTERLKLAMPETGIGFFPDVGASFLLPRSPGELGTYLGLTGEIIGAADAILAGLADVCVPVAQLPALQDALATLSPAADAELVGDVVAAFATDPGPAPLESHLPLIDRCFAGDTVEEIVEALNGETDVFAGRTVERLWQRSPTALKITLRMLRLGRQSQTLEECIDREFAGSAAILTLDDFYEGVRAAVIDKDRNPTWRPGRIEDVTAAEIIRFFKPHPDPPIGAAGR</sequence>
<evidence type="ECO:0000256" key="1">
    <source>
        <dbReference type="ARBA" id="ARBA00001709"/>
    </source>
</evidence>
<dbReference type="NCBIfam" id="NF004127">
    <property type="entry name" value="PRK05617.1"/>
    <property type="match status" value="1"/>
</dbReference>
<dbReference type="InterPro" id="IPR032259">
    <property type="entry name" value="HIBYL-CoA-H"/>
</dbReference>
<evidence type="ECO:0000259" key="4">
    <source>
        <dbReference type="Pfam" id="PF16113"/>
    </source>
</evidence>
<keyword evidence="5" id="KW-0456">Lyase</keyword>
<comment type="catalytic activity">
    <reaction evidence="1">
        <text>3-hydroxy-2-methylpropanoyl-CoA + H2O = 3-hydroxy-2-methylpropanoate + CoA + H(+)</text>
        <dbReference type="Rhea" id="RHEA:20888"/>
        <dbReference type="ChEBI" id="CHEBI:11805"/>
        <dbReference type="ChEBI" id="CHEBI:15377"/>
        <dbReference type="ChEBI" id="CHEBI:15378"/>
        <dbReference type="ChEBI" id="CHEBI:57287"/>
        <dbReference type="ChEBI" id="CHEBI:57340"/>
        <dbReference type="EC" id="3.1.2.4"/>
    </reaction>
</comment>
<keyword evidence="3" id="KW-0378">Hydrolase</keyword>
<protein>
    <recommendedName>
        <fullName evidence="2">3-hydroxyisobutyryl-CoA hydrolase</fullName>
        <ecNumber evidence="2">3.1.2.4</ecNumber>
    </recommendedName>
</protein>